<evidence type="ECO:0000313" key="2">
    <source>
        <dbReference type="Proteomes" id="UP000269015"/>
    </source>
</evidence>
<proteinExistence type="predicted"/>
<dbReference type="EMBL" id="CP033930">
    <property type="protein sequence ID" value="AZB16298.1"/>
    <property type="molecule type" value="Genomic_DNA"/>
</dbReference>
<gene>
    <name evidence="1" type="ORF">EG352_00105</name>
</gene>
<name>A0AAD0YRU4_CHRID</name>
<protein>
    <submittedName>
        <fullName evidence="1">Uncharacterized protein</fullName>
    </submittedName>
</protein>
<dbReference type="AlphaFoldDB" id="A0AAD0YRU4"/>
<accession>A0AAD0YRU4</accession>
<sequence>MNLKEGIRIYNQQIENIEGQISINSGVLPVDNTNPEIEYYHNAYLPNLEWRSLTDPEYKKILTPDEDSRMFNTLGMGTVPLSLEKLFKSLKLNECESLFDVPKQFEKNEDLIKKLNDELNVFLEQKSSGGKYKFHRIARSLPDMQSTTFHHTGQNTFKYTGLHIDKSISFTPHTAYKSDNRISINISAESRFLYFINLTLRQIYTKVQKKYTGKITSENIVEEFFKLYPDYPVVRLEIKPYQYYIAPTDNFIHDGTTLGNKFFDITMVYTGVFDRY</sequence>
<dbReference type="RefSeq" id="WP_027372795.1">
    <property type="nucleotide sequence ID" value="NZ_CP033828.1"/>
</dbReference>
<reference evidence="1 2" key="1">
    <citation type="submission" date="2018-11" db="EMBL/GenBank/DDBJ databases">
        <title>Proposal to divide the Flavobacteriaceae and reorganize its genera based on Amino Acid Identity values calculated from whole genome sequences.</title>
        <authorList>
            <person name="Nicholson A.C."/>
            <person name="Gulvik C.A."/>
            <person name="Whitney A.M."/>
            <person name="Humrighouse B.W."/>
            <person name="Bell M."/>
            <person name="Holmes B."/>
            <person name="Steigerwalt A.G."/>
            <person name="Villarma A."/>
            <person name="Sheth M."/>
            <person name="Batra D."/>
            <person name="Pryor J."/>
            <person name="Bernardet J.-F."/>
            <person name="Hugo C."/>
            <person name="Kampfer P."/>
            <person name="Newman J."/>
            <person name="McQuiston J.R."/>
        </authorList>
    </citation>
    <scope>NUCLEOTIDE SEQUENCE [LARGE SCALE GENOMIC DNA]</scope>
    <source>
        <strain evidence="1 2">H5559</strain>
    </source>
</reference>
<evidence type="ECO:0000313" key="1">
    <source>
        <dbReference type="EMBL" id="AZB16298.1"/>
    </source>
</evidence>
<organism evidence="1 2">
    <name type="scientific">Chryseobacterium indologenes</name>
    <name type="common">Flavobacterium indologenes</name>
    <dbReference type="NCBI Taxonomy" id="253"/>
    <lineage>
        <taxon>Bacteria</taxon>
        <taxon>Pseudomonadati</taxon>
        <taxon>Bacteroidota</taxon>
        <taxon>Flavobacteriia</taxon>
        <taxon>Flavobacteriales</taxon>
        <taxon>Weeksellaceae</taxon>
        <taxon>Chryseobacterium group</taxon>
        <taxon>Chryseobacterium</taxon>
    </lineage>
</organism>
<dbReference type="Proteomes" id="UP000269015">
    <property type="component" value="Chromosome"/>
</dbReference>